<dbReference type="GO" id="GO:0015771">
    <property type="term" value="P:trehalose transport"/>
    <property type="evidence" value="ECO:0007669"/>
    <property type="project" value="TreeGrafter"/>
</dbReference>
<dbReference type="PROSITE" id="PS01035">
    <property type="entry name" value="PTS_EIIB_TYPE_1_CYS"/>
    <property type="match status" value="1"/>
</dbReference>
<dbReference type="Proteomes" id="UP000183162">
    <property type="component" value="Unassembled WGS sequence"/>
</dbReference>
<feature type="domain" description="PTS EIIB type-1" evidence="13">
    <location>
        <begin position="5"/>
        <end position="88"/>
    </location>
</feature>
<keyword evidence="4" id="KW-0762">Sugar transport</keyword>
<dbReference type="Pfam" id="PF00367">
    <property type="entry name" value="PTS_EIIB"/>
    <property type="match status" value="1"/>
</dbReference>
<comment type="subcellular location">
    <subcellularLocation>
        <location evidence="1">Cell membrane</location>
        <topology evidence="1">Multi-pass membrane protein</topology>
    </subcellularLocation>
</comment>
<keyword evidence="7 12" id="KW-0812">Transmembrane</keyword>
<keyword evidence="10 12" id="KW-0472">Membrane</keyword>
<dbReference type="GeneID" id="64018073"/>
<feature type="transmembrane region" description="Helical" evidence="12">
    <location>
        <begin position="393"/>
        <end position="410"/>
    </location>
</feature>
<dbReference type="SUPFAM" id="SSF55604">
    <property type="entry name" value="Glucose permease domain IIB"/>
    <property type="match status" value="1"/>
</dbReference>
<keyword evidence="2" id="KW-0813">Transport</keyword>
<feature type="transmembrane region" description="Helical" evidence="12">
    <location>
        <begin position="254"/>
        <end position="277"/>
    </location>
</feature>
<keyword evidence="5" id="KW-0808">Transferase</keyword>
<dbReference type="InterPro" id="IPR036878">
    <property type="entry name" value="Glu_permease_IIB"/>
</dbReference>
<accession>A0A1G9K3Z7</accession>
<evidence type="ECO:0000256" key="6">
    <source>
        <dbReference type="ARBA" id="ARBA00022683"/>
    </source>
</evidence>
<feature type="transmembrane region" description="Helical" evidence="12">
    <location>
        <begin position="334"/>
        <end position="356"/>
    </location>
</feature>
<feature type="transmembrane region" description="Helical" evidence="12">
    <location>
        <begin position="221"/>
        <end position="242"/>
    </location>
</feature>
<dbReference type="Pfam" id="PF02378">
    <property type="entry name" value="PTS_EIIC"/>
    <property type="match status" value="1"/>
</dbReference>
<feature type="transmembrane region" description="Helical" evidence="12">
    <location>
        <begin position="180"/>
        <end position="201"/>
    </location>
</feature>
<feature type="transmembrane region" description="Helical" evidence="12">
    <location>
        <begin position="113"/>
        <end position="134"/>
    </location>
</feature>
<evidence type="ECO:0000256" key="10">
    <source>
        <dbReference type="ARBA" id="ARBA00023136"/>
    </source>
</evidence>
<gene>
    <name evidence="15" type="ORF">SAMN05216400_0654</name>
</gene>
<evidence type="ECO:0000256" key="8">
    <source>
        <dbReference type="ARBA" id="ARBA00022777"/>
    </source>
</evidence>
<organism evidence="15 16">
    <name type="scientific">Streptococcus equinus</name>
    <name type="common">Streptococcus bovis</name>
    <dbReference type="NCBI Taxonomy" id="1335"/>
    <lineage>
        <taxon>Bacteria</taxon>
        <taxon>Bacillati</taxon>
        <taxon>Bacillota</taxon>
        <taxon>Bacilli</taxon>
        <taxon>Lactobacillales</taxon>
        <taxon>Streptococcaceae</taxon>
        <taxon>Streptococcus</taxon>
    </lineage>
</organism>
<sequence>MADLKKISQDIEKYVGGRENISGVAHCATRLRIVLKDNSLADLKKLENVDLVKGAFVAGDQIQLIFGPGLVNDVYEVFSKYVGIADMTLNELKQESAKKANPIQAVIKSLSDVFVAIIPAILAAALLMGITGVLSNYPIVKENETLYAINRLASLASTGIFAILPMVVCYSAVKRYGGNPVLGMVVGAIMLDSSLANAYSAASGTVHVEVIHLFGLPIEMVGFQGGILVALMIGFVVAKLDIYFNKVVPNSVKLLLAPLFTVFLSTLLLFTVVGPVGRILSHGLTSGLVWSAENLGFVGYALFAGVQQLLVITGLHHIIGAAEAQLLADTKHNFINPLMSVALIGQSGAVIGYLITHWKDTKARELCLPSFASTLFGISEPAIFGVNLRYRYPLVAGCIGGAVAGAYVYFAKLTALGFGTTVVPGIAICDPAHNGYLNYIIAHLIGFGVGLAATIILKPFFKEEN</sequence>
<feature type="transmembrane region" description="Helical" evidence="12">
    <location>
        <begin position="154"/>
        <end position="173"/>
    </location>
</feature>
<dbReference type="GO" id="GO:0009401">
    <property type="term" value="P:phosphoenolpyruvate-dependent sugar phosphotransferase system"/>
    <property type="evidence" value="ECO:0007669"/>
    <property type="project" value="UniProtKB-KW"/>
</dbReference>
<feature type="transmembrane region" description="Helical" evidence="12">
    <location>
        <begin position="368"/>
        <end position="386"/>
    </location>
</feature>
<dbReference type="PROSITE" id="PS51103">
    <property type="entry name" value="PTS_EIIC_TYPE_1"/>
    <property type="match status" value="1"/>
</dbReference>
<evidence type="ECO:0000256" key="1">
    <source>
        <dbReference type="ARBA" id="ARBA00004651"/>
    </source>
</evidence>
<dbReference type="InterPro" id="IPR018113">
    <property type="entry name" value="PTrfase_EIIB_Cys"/>
</dbReference>
<evidence type="ECO:0000256" key="7">
    <source>
        <dbReference type="ARBA" id="ARBA00022692"/>
    </source>
</evidence>
<keyword evidence="9 12" id="KW-1133">Transmembrane helix</keyword>
<dbReference type="PANTHER" id="PTHR30175:SF7">
    <property type="entry name" value="NEGATIVE REGULATOR OF SACY ACTIVITY"/>
    <property type="match status" value="1"/>
</dbReference>
<evidence type="ECO:0000259" key="13">
    <source>
        <dbReference type="PROSITE" id="PS51098"/>
    </source>
</evidence>
<dbReference type="AlphaFoldDB" id="A0A1G9K3Z7"/>
<feature type="active site" description="Phosphocysteine intermediate; for EIIB activity" evidence="11">
    <location>
        <position position="27"/>
    </location>
</feature>
<evidence type="ECO:0000256" key="4">
    <source>
        <dbReference type="ARBA" id="ARBA00022597"/>
    </source>
</evidence>
<proteinExistence type="predicted"/>
<dbReference type="InterPro" id="IPR003352">
    <property type="entry name" value="PTS_EIIC"/>
</dbReference>
<dbReference type="GO" id="GO:0005886">
    <property type="term" value="C:plasma membrane"/>
    <property type="evidence" value="ECO:0007669"/>
    <property type="project" value="UniProtKB-SubCell"/>
</dbReference>
<protein>
    <submittedName>
        <fullName evidence="15">PTS system sucrose-specific IIC component, Glc family</fullName>
    </submittedName>
</protein>
<evidence type="ECO:0000313" key="15">
    <source>
        <dbReference type="EMBL" id="SDL43963.1"/>
    </source>
</evidence>
<name>A0A1G9K3Z7_STREI</name>
<evidence type="ECO:0000256" key="3">
    <source>
        <dbReference type="ARBA" id="ARBA00022475"/>
    </source>
</evidence>
<evidence type="ECO:0000256" key="2">
    <source>
        <dbReference type="ARBA" id="ARBA00022448"/>
    </source>
</evidence>
<evidence type="ECO:0000256" key="11">
    <source>
        <dbReference type="PROSITE-ProRule" id="PRU00421"/>
    </source>
</evidence>
<evidence type="ECO:0000256" key="5">
    <source>
        <dbReference type="ARBA" id="ARBA00022679"/>
    </source>
</evidence>
<evidence type="ECO:0000313" key="16">
    <source>
        <dbReference type="Proteomes" id="UP000183162"/>
    </source>
</evidence>
<keyword evidence="6" id="KW-0598">Phosphotransferase system</keyword>
<dbReference type="EMBL" id="FNGX01000002">
    <property type="protein sequence ID" value="SDL43963.1"/>
    <property type="molecule type" value="Genomic_DNA"/>
</dbReference>
<evidence type="ECO:0000256" key="12">
    <source>
        <dbReference type="SAM" id="Phobius"/>
    </source>
</evidence>
<feature type="domain" description="PTS EIIC type-1" evidence="14">
    <location>
        <begin position="108"/>
        <end position="465"/>
    </location>
</feature>
<evidence type="ECO:0000256" key="9">
    <source>
        <dbReference type="ARBA" id="ARBA00022989"/>
    </source>
</evidence>
<dbReference type="NCBIfam" id="TIGR00826">
    <property type="entry name" value="EIIB_glc"/>
    <property type="match status" value="1"/>
</dbReference>
<dbReference type="OrthoDB" id="9769191at2"/>
<dbReference type="InterPro" id="IPR050558">
    <property type="entry name" value="PTS_Sugar-Specific_Components"/>
</dbReference>
<dbReference type="GO" id="GO:0016301">
    <property type="term" value="F:kinase activity"/>
    <property type="evidence" value="ECO:0007669"/>
    <property type="project" value="UniProtKB-KW"/>
</dbReference>
<keyword evidence="8" id="KW-0418">Kinase</keyword>
<dbReference type="RefSeq" id="WP_003063253.1">
    <property type="nucleotide sequence ID" value="NZ_CP075172.1"/>
</dbReference>
<evidence type="ECO:0000259" key="14">
    <source>
        <dbReference type="PROSITE" id="PS51103"/>
    </source>
</evidence>
<reference evidence="15 16" key="1">
    <citation type="submission" date="2016-10" db="EMBL/GenBank/DDBJ databases">
        <authorList>
            <person name="de Groot N.N."/>
        </authorList>
    </citation>
    <scope>NUCLEOTIDE SEQUENCE [LARGE SCALE GENOMIC DNA]</scope>
    <source>
        <strain evidence="15 16">Sb09</strain>
    </source>
</reference>
<dbReference type="PROSITE" id="PS51098">
    <property type="entry name" value="PTS_EIIB_TYPE_1"/>
    <property type="match status" value="1"/>
</dbReference>
<feature type="transmembrane region" description="Helical" evidence="12">
    <location>
        <begin position="297"/>
        <end position="322"/>
    </location>
</feature>
<dbReference type="PANTHER" id="PTHR30175">
    <property type="entry name" value="PHOSPHOTRANSFERASE SYSTEM TRANSPORT PROTEIN"/>
    <property type="match status" value="1"/>
</dbReference>
<dbReference type="CDD" id="cd00212">
    <property type="entry name" value="PTS_IIB_glc"/>
    <property type="match status" value="1"/>
</dbReference>
<dbReference type="InterPro" id="IPR013013">
    <property type="entry name" value="PTS_EIIC_1"/>
</dbReference>
<keyword evidence="3" id="KW-1003">Cell membrane</keyword>
<feature type="transmembrane region" description="Helical" evidence="12">
    <location>
        <begin position="440"/>
        <end position="461"/>
    </location>
</feature>
<dbReference type="InterPro" id="IPR001996">
    <property type="entry name" value="PTS_IIB_1"/>
</dbReference>
<dbReference type="GO" id="GO:0090589">
    <property type="term" value="F:protein-phosphocysteine-trehalose phosphotransferase system transporter activity"/>
    <property type="evidence" value="ECO:0007669"/>
    <property type="project" value="TreeGrafter"/>
</dbReference>
<dbReference type="GO" id="GO:0008982">
    <property type="term" value="F:protein-N(PI)-phosphohistidine-sugar phosphotransferase activity"/>
    <property type="evidence" value="ECO:0007669"/>
    <property type="project" value="InterPro"/>
</dbReference>
<dbReference type="Gene3D" id="3.30.1360.60">
    <property type="entry name" value="Glucose permease domain IIB"/>
    <property type="match status" value="1"/>
</dbReference>